<dbReference type="InterPro" id="IPR049516">
    <property type="entry name" value="FAD-depend_C"/>
</dbReference>
<reference evidence="2" key="1">
    <citation type="journal article" date="2020" name="mSystems">
        <title>Genome- and Community-Level Interaction Insights into Carbon Utilization and Element Cycling Functions of Hydrothermarchaeota in Hydrothermal Sediment.</title>
        <authorList>
            <person name="Zhou Z."/>
            <person name="Liu Y."/>
            <person name="Xu W."/>
            <person name="Pan J."/>
            <person name="Luo Z.H."/>
            <person name="Li M."/>
        </authorList>
    </citation>
    <scope>NUCLEOTIDE SEQUENCE [LARGE SCALE GENOMIC DNA]</scope>
    <source>
        <strain evidence="2">HyVt-28</strain>
    </source>
</reference>
<evidence type="ECO:0000313" key="2">
    <source>
        <dbReference type="EMBL" id="HDL60504.1"/>
    </source>
</evidence>
<dbReference type="PANTHER" id="PTHR43106:SF1">
    <property type="entry name" value="DEHYDROGENASE-RELATED"/>
    <property type="match status" value="1"/>
</dbReference>
<dbReference type="SUPFAM" id="SSF51905">
    <property type="entry name" value="FAD/NAD(P)-binding domain"/>
    <property type="match status" value="1"/>
</dbReference>
<feature type="domain" description="FAD-dependent protein C-terminal" evidence="1">
    <location>
        <begin position="60"/>
        <end position="207"/>
    </location>
</feature>
<evidence type="ECO:0000259" key="1">
    <source>
        <dbReference type="Pfam" id="PF21688"/>
    </source>
</evidence>
<dbReference type="Pfam" id="PF21688">
    <property type="entry name" value="FAD-depend_C"/>
    <property type="match status" value="1"/>
</dbReference>
<proteinExistence type="predicted"/>
<dbReference type="Proteomes" id="UP000886381">
    <property type="component" value="Unassembled WGS sequence"/>
</dbReference>
<accession>A0A7V0Q5Z1</accession>
<gene>
    <name evidence="2" type="ORF">ENH14_03505</name>
</gene>
<dbReference type="InterPro" id="IPR036188">
    <property type="entry name" value="FAD/NAD-bd_sf"/>
</dbReference>
<dbReference type="AlphaFoldDB" id="A0A7V0Q5Z1"/>
<protein>
    <recommendedName>
        <fullName evidence="1">FAD-dependent protein C-terminal domain-containing protein</fullName>
    </recommendedName>
</protein>
<organism evidence="2">
    <name type="scientific">candidate division WOR-3 bacterium</name>
    <dbReference type="NCBI Taxonomy" id="2052148"/>
    <lineage>
        <taxon>Bacteria</taxon>
        <taxon>Bacteria division WOR-3</taxon>
    </lineage>
</organism>
<dbReference type="PANTHER" id="PTHR43106">
    <property type="entry name" value="DEHYDROGENASE-RELATED"/>
    <property type="match status" value="1"/>
</dbReference>
<comment type="caution">
    <text evidence="2">The sequence shown here is derived from an EMBL/GenBank/DDBJ whole genome shotgun (WGS) entry which is preliminary data.</text>
</comment>
<dbReference type="EMBL" id="DRDR01000151">
    <property type="protein sequence ID" value="HDL60504.1"/>
    <property type="molecule type" value="Genomic_DNA"/>
</dbReference>
<name>A0A7V0Q5Z1_UNCW3</name>
<sequence length="264" mass="29521">MAPGRAGSEWTKYICKKLGIKTYTNPVDVGIRLEIPAEILRPLTDILYEPKIIYYSRNFDDRVRTFCVNPYGVVVPELVDDIISVNGHSYTYHHSENTNLAILVSTSFTEPFNDPVTYGKSIARLANLLTDSIIIQRLGDLFQGRRSTPERINRSPIKPTYEGAVPGDLSFALPYRYLKDIAEMLKALDKLAPGIAAPYNFVYGVEVKFYSARLELRKNFETKIENLFAAGDGAGITRGLSQASISGLVVAKEILKREGSDYEN</sequence>